<comment type="caution">
    <text evidence="1">The sequence shown here is derived from an EMBL/GenBank/DDBJ whole genome shotgun (WGS) entry which is preliminary data.</text>
</comment>
<name>A0A7W3R7Y4_9ACTN</name>
<dbReference type="RefSeq" id="WP_246442127.1">
    <property type="nucleotide sequence ID" value="NZ_JACJII010000001.1"/>
</dbReference>
<evidence type="ECO:0000313" key="1">
    <source>
        <dbReference type="EMBL" id="MBA9003703.1"/>
    </source>
</evidence>
<gene>
    <name evidence="1" type="ORF">HNR21_002585</name>
</gene>
<protein>
    <submittedName>
        <fullName evidence="1">Uncharacterized protein</fullName>
    </submittedName>
</protein>
<dbReference type="Proteomes" id="UP000539313">
    <property type="component" value="Unassembled WGS sequence"/>
</dbReference>
<keyword evidence="2" id="KW-1185">Reference proteome</keyword>
<proteinExistence type="predicted"/>
<dbReference type="EMBL" id="JACJII010000001">
    <property type="protein sequence ID" value="MBA9003703.1"/>
    <property type="molecule type" value="Genomic_DNA"/>
</dbReference>
<evidence type="ECO:0000313" key="2">
    <source>
        <dbReference type="Proteomes" id="UP000539313"/>
    </source>
</evidence>
<dbReference type="AlphaFoldDB" id="A0A7W3R7Y4"/>
<reference evidence="1 2" key="1">
    <citation type="submission" date="2020-08" db="EMBL/GenBank/DDBJ databases">
        <title>Sequencing the genomes of 1000 actinobacteria strains.</title>
        <authorList>
            <person name="Klenk H.-P."/>
        </authorList>
    </citation>
    <scope>NUCLEOTIDE SEQUENCE [LARGE SCALE GENOMIC DNA]</scope>
    <source>
        <strain evidence="1 2">DSM 45823</strain>
    </source>
</reference>
<sequence length="155" mass="16715">MTMMPDAASPPLTVQQTREELTRLARLARRLPNSDAARLAYELSAIRTLGGRRRYLASEVNALLRGDTGQQPETPSTDRDDLTGHTITVETVTDAIRARAMMPVASVGKLAVLERTDGRLGKVCAVVEATDGRYTADVARSLAAAYGATFVEVAR</sequence>
<accession>A0A7W3R7Y4</accession>
<organism evidence="1 2">
    <name type="scientific">Thermomonospora cellulosilytica</name>
    <dbReference type="NCBI Taxonomy" id="1411118"/>
    <lineage>
        <taxon>Bacteria</taxon>
        <taxon>Bacillati</taxon>
        <taxon>Actinomycetota</taxon>
        <taxon>Actinomycetes</taxon>
        <taxon>Streptosporangiales</taxon>
        <taxon>Thermomonosporaceae</taxon>
        <taxon>Thermomonospora</taxon>
    </lineage>
</organism>